<dbReference type="EMBL" id="REGN01005593">
    <property type="protein sequence ID" value="RNA12843.1"/>
    <property type="molecule type" value="Genomic_DNA"/>
</dbReference>
<accession>A0A3M7QNI8</accession>
<name>A0A3M7QNI8_BRAPC</name>
<organism evidence="1 2">
    <name type="scientific">Brachionus plicatilis</name>
    <name type="common">Marine rotifer</name>
    <name type="synonym">Brachionus muelleri</name>
    <dbReference type="NCBI Taxonomy" id="10195"/>
    <lineage>
        <taxon>Eukaryota</taxon>
        <taxon>Metazoa</taxon>
        <taxon>Spiralia</taxon>
        <taxon>Gnathifera</taxon>
        <taxon>Rotifera</taxon>
        <taxon>Eurotatoria</taxon>
        <taxon>Monogononta</taxon>
        <taxon>Pseudotrocha</taxon>
        <taxon>Ploima</taxon>
        <taxon>Brachionidae</taxon>
        <taxon>Brachionus</taxon>
    </lineage>
</organism>
<sequence length="80" mass="9369">MTHSSHNLIRKKRSLILRTIEIKALDPLYLFIYLIDSLRKQENKETQIDCSAYADDSNLRARTKKSEMNFIPVIKCSLDI</sequence>
<evidence type="ECO:0000313" key="2">
    <source>
        <dbReference type="Proteomes" id="UP000276133"/>
    </source>
</evidence>
<keyword evidence="2" id="KW-1185">Reference proteome</keyword>
<proteinExistence type="predicted"/>
<comment type="caution">
    <text evidence="1">The sequence shown here is derived from an EMBL/GenBank/DDBJ whole genome shotgun (WGS) entry which is preliminary data.</text>
</comment>
<evidence type="ECO:0000313" key="1">
    <source>
        <dbReference type="EMBL" id="RNA12843.1"/>
    </source>
</evidence>
<reference evidence="1 2" key="1">
    <citation type="journal article" date="2018" name="Sci. Rep.">
        <title>Genomic signatures of local adaptation to the degree of environmental predictability in rotifers.</title>
        <authorList>
            <person name="Franch-Gras L."/>
            <person name="Hahn C."/>
            <person name="Garcia-Roger E.M."/>
            <person name="Carmona M.J."/>
            <person name="Serra M."/>
            <person name="Gomez A."/>
        </authorList>
    </citation>
    <scope>NUCLEOTIDE SEQUENCE [LARGE SCALE GENOMIC DNA]</scope>
    <source>
        <strain evidence="1">HYR1</strain>
    </source>
</reference>
<protein>
    <submittedName>
        <fullName evidence="1">Uncharacterized protein</fullName>
    </submittedName>
</protein>
<gene>
    <name evidence="1" type="ORF">BpHYR1_017034</name>
</gene>
<dbReference type="Proteomes" id="UP000276133">
    <property type="component" value="Unassembled WGS sequence"/>
</dbReference>
<dbReference type="AlphaFoldDB" id="A0A3M7QNI8"/>